<evidence type="ECO:0000313" key="4">
    <source>
        <dbReference type="Proteomes" id="UP000215413"/>
    </source>
</evidence>
<accession>A0A233V2E1</accession>
<dbReference type="EMBL" id="PNHD01000005">
    <property type="protein sequence ID" value="PMC60176.1"/>
    <property type="molecule type" value="Genomic_DNA"/>
</dbReference>
<reference evidence="2" key="1">
    <citation type="journal article" date="2017" name="J. Clin. Microbiol.">
        <title>Finegoldia magna Isolated from Orthopedic Joint Implant-Associated Infections.</title>
        <authorList>
            <person name="Soderquist B."/>
            <person name="Bjorklund S."/>
            <person name="Hellmark B."/>
            <person name="Jensen A."/>
            <person name="Bruggemann H."/>
        </authorList>
    </citation>
    <scope>NUCLEOTIDE SEQUENCE</scope>
    <source>
        <strain evidence="2">CCUG 54800</strain>
    </source>
</reference>
<reference evidence="4" key="2">
    <citation type="submission" date="2017-04" db="EMBL/GenBank/DDBJ databases">
        <title>Finegoldia magna isolated from orthopedic joint implant-associated infections.</title>
        <authorList>
            <person name="Bjorklund S."/>
            <person name="Bruggemann H."/>
            <person name="Jensen A."/>
            <person name="Hellmark B."/>
            <person name="Soderquist B."/>
        </authorList>
    </citation>
    <scope>NUCLEOTIDE SEQUENCE [LARGE SCALE GENOMIC DNA]</scope>
    <source>
        <strain evidence="4">CCUG 54800</strain>
    </source>
</reference>
<reference evidence="3 5" key="3">
    <citation type="submission" date="2017-09" db="EMBL/GenBank/DDBJ databases">
        <title>Bacterial strain isolated from the female urinary microbiota.</title>
        <authorList>
            <person name="Thomas-White K."/>
            <person name="Kumar N."/>
            <person name="Forster S."/>
            <person name="Putonti C."/>
            <person name="Lawley T."/>
            <person name="Wolfe A.J."/>
        </authorList>
    </citation>
    <scope>NUCLEOTIDE SEQUENCE [LARGE SCALE GENOMIC DNA]</scope>
    <source>
        <strain evidence="3 5">UMB0115</strain>
    </source>
</reference>
<feature type="transmembrane region" description="Helical" evidence="1">
    <location>
        <begin position="31"/>
        <end position="50"/>
    </location>
</feature>
<evidence type="ECO:0000313" key="2">
    <source>
        <dbReference type="EMBL" id="OXZ26574.1"/>
    </source>
</evidence>
<evidence type="ECO:0000313" key="3">
    <source>
        <dbReference type="EMBL" id="PMC60176.1"/>
    </source>
</evidence>
<organism evidence="2 4">
    <name type="scientific">Finegoldia magna</name>
    <name type="common">Peptostreptococcus magnus</name>
    <dbReference type="NCBI Taxonomy" id="1260"/>
    <lineage>
        <taxon>Bacteria</taxon>
        <taxon>Bacillati</taxon>
        <taxon>Bacillota</taxon>
        <taxon>Tissierellia</taxon>
        <taxon>Tissierellales</taxon>
        <taxon>Peptoniphilaceae</taxon>
        <taxon>Finegoldia</taxon>
    </lineage>
</organism>
<sequence>MSKNTKLIIYSLIYILFMIIIRYTLSHAHGFLIDHCLMIFLAIAALLGYFHGFIFKFNFTIVFVAIFMMLFIGQMTPPSRGFIEYSFIDFYYVSAATIFMLVADIAGSIRKTHLIQKEIFLEQLEKEKNAKLFKK</sequence>
<protein>
    <submittedName>
        <fullName evidence="2">Uncharacterized protein</fullName>
    </submittedName>
</protein>
<feature type="transmembrane region" description="Helical" evidence="1">
    <location>
        <begin position="90"/>
        <end position="109"/>
    </location>
</feature>
<keyword evidence="1" id="KW-0812">Transmembrane</keyword>
<name>A0A233V2E1_FINMA</name>
<keyword evidence="1" id="KW-0472">Membrane</keyword>
<evidence type="ECO:0000256" key="1">
    <source>
        <dbReference type="SAM" id="Phobius"/>
    </source>
</evidence>
<keyword evidence="1" id="KW-1133">Transmembrane helix</keyword>
<dbReference type="EMBL" id="NDYC01000042">
    <property type="protein sequence ID" value="OXZ26574.1"/>
    <property type="molecule type" value="Genomic_DNA"/>
</dbReference>
<comment type="caution">
    <text evidence="2">The sequence shown here is derived from an EMBL/GenBank/DDBJ whole genome shotgun (WGS) entry which is preliminary data.</text>
</comment>
<dbReference type="RefSeq" id="WP_035112301.1">
    <property type="nucleotide sequence ID" value="NZ_CAMYDD010000061.1"/>
</dbReference>
<evidence type="ECO:0000313" key="5">
    <source>
        <dbReference type="Proteomes" id="UP000235723"/>
    </source>
</evidence>
<dbReference type="Proteomes" id="UP000235723">
    <property type="component" value="Unassembled WGS sequence"/>
</dbReference>
<gene>
    <name evidence="2" type="ORF">B9N49_08395</name>
    <name evidence="3" type="ORF">CJ208_04950</name>
</gene>
<dbReference type="Proteomes" id="UP000215413">
    <property type="component" value="Unassembled WGS sequence"/>
</dbReference>
<dbReference type="AlphaFoldDB" id="A0A233V2E1"/>
<proteinExistence type="predicted"/>
<feature type="transmembrane region" description="Helical" evidence="1">
    <location>
        <begin position="7"/>
        <end position="25"/>
    </location>
</feature>
<feature type="transmembrane region" description="Helical" evidence="1">
    <location>
        <begin position="57"/>
        <end position="75"/>
    </location>
</feature>